<reference evidence="5 6" key="1">
    <citation type="journal article" date="2021" name="Environ. Microbiol.">
        <title>Gene family expansions and transcriptome signatures uncover fungal adaptations to wood decay.</title>
        <authorList>
            <person name="Hage H."/>
            <person name="Miyauchi S."/>
            <person name="Viragh M."/>
            <person name="Drula E."/>
            <person name="Min B."/>
            <person name="Chaduli D."/>
            <person name="Navarro D."/>
            <person name="Favel A."/>
            <person name="Norest M."/>
            <person name="Lesage-Meessen L."/>
            <person name="Balint B."/>
            <person name="Merenyi Z."/>
            <person name="de Eugenio L."/>
            <person name="Morin E."/>
            <person name="Martinez A.T."/>
            <person name="Baldrian P."/>
            <person name="Stursova M."/>
            <person name="Martinez M.J."/>
            <person name="Novotny C."/>
            <person name="Magnuson J.K."/>
            <person name="Spatafora J.W."/>
            <person name="Maurice S."/>
            <person name="Pangilinan J."/>
            <person name="Andreopoulos W."/>
            <person name="LaButti K."/>
            <person name="Hundley H."/>
            <person name="Na H."/>
            <person name="Kuo A."/>
            <person name="Barry K."/>
            <person name="Lipzen A."/>
            <person name="Henrissat B."/>
            <person name="Riley R."/>
            <person name="Ahrendt S."/>
            <person name="Nagy L.G."/>
            <person name="Grigoriev I.V."/>
            <person name="Martin F."/>
            <person name="Rosso M.N."/>
        </authorList>
    </citation>
    <scope>NUCLEOTIDE SEQUENCE [LARGE SCALE GENOMIC DNA]</scope>
    <source>
        <strain evidence="5 6">CIRM-BRFM 1785</strain>
    </source>
</reference>
<evidence type="ECO:0000259" key="4">
    <source>
        <dbReference type="Pfam" id="PF13193"/>
    </source>
</evidence>
<evidence type="ECO:0000256" key="1">
    <source>
        <dbReference type="ARBA" id="ARBA00022741"/>
    </source>
</evidence>
<evidence type="ECO:0000256" key="2">
    <source>
        <dbReference type="ARBA" id="ARBA00022840"/>
    </source>
</evidence>
<protein>
    <submittedName>
        <fullName evidence="5">Acetyl-CoA synthetase-like protein</fullName>
    </submittedName>
</protein>
<feature type="domain" description="AMP-dependent synthetase/ligase" evidence="3">
    <location>
        <begin position="86"/>
        <end position="496"/>
    </location>
</feature>
<keyword evidence="2" id="KW-0067">ATP-binding</keyword>
<dbReference type="RefSeq" id="XP_047783874.1">
    <property type="nucleotide sequence ID" value="XM_047922417.1"/>
</dbReference>
<organism evidence="5 6">
    <name type="scientific">Rhodofomes roseus</name>
    <dbReference type="NCBI Taxonomy" id="34475"/>
    <lineage>
        <taxon>Eukaryota</taxon>
        <taxon>Fungi</taxon>
        <taxon>Dikarya</taxon>
        <taxon>Basidiomycota</taxon>
        <taxon>Agaricomycotina</taxon>
        <taxon>Agaricomycetes</taxon>
        <taxon>Polyporales</taxon>
        <taxon>Rhodofomes</taxon>
    </lineage>
</organism>
<proteinExistence type="predicted"/>
<dbReference type="InterPro" id="IPR025110">
    <property type="entry name" value="AMP-bd_C"/>
</dbReference>
<dbReference type="Pfam" id="PF00501">
    <property type="entry name" value="AMP-binding"/>
    <property type="match status" value="1"/>
</dbReference>
<dbReference type="InterPro" id="IPR020845">
    <property type="entry name" value="AMP-binding_CS"/>
</dbReference>
<evidence type="ECO:0000259" key="3">
    <source>
        <dbReference type="Pfam" id="PF00501"/>
    </source>
</evidence>
<gene>
    <name evidence="5" type="ORF">C8Q71DRAFT_734719</name>
</gene>
<dbReference type="GeneID" id="72003149"/>
<dbReference type="Proteomes" id="UP000814176">
    <property type="component" value="Unassembled WGS sequence"/>
</dbReference>
<dbReference type="PANTHER" id="PTHR43272:SF33">
    <property type="entry name" value="AMP-BINDING DOMAIN-CONTAINING PROTEIN-RELATED"/>
    <property type="match status" value="1"/>
</dbReference>
<accession>A0ABQ8KUR4</accession>
<dbReference type="Gene3D" id="3.40.50.12780">
    <property type="entry name" value="N-terminal domain of ligase-like"/>
    <property type="match status" value="1"/>
</dbReference>
<name>A0ABQ8KUR4_9APHY</name>
<keyword evidence="1" id="KW-0547">Nucleotide-binding</keyword>
<evidence type="ECO:0000313" key="6">
    <source>
        <dbReference type="Proteomes" id="UP000814176"/>
    </source>
</evidence>
<dbReference type="InterPro" id="IPR042099">
    <property type="entry name" value="ANL_N_sf"/>
</dbReference>
<dbReference type="SUPFAM" id="SSF56801">
    <property type="entry name" value="Acetyl-CoA synthetase-like"/>
    <property type="match status" value="1"/>
</dbReference>
<dbReference type="PROSITE" id="PS00455">
    <property type="entry name" value="AMP_BINDING"/>
    <property type="match status" value="1"/>
</dbReference>
<evidence type="ECO:0000313" key="5">
    <source>
        <dbReference type="EMBL" id="KAH9842827.1"/>
    </source>
</evidence>
<dbReference type="InterPro" id="IPR000873">
    <property type="entry name" value="AMP-dep_synth/lig_dom"/>
</dbReference>
<comment type="caution">
    <text evidence="5">The sequence shown here is derived from an EMBL/GenBank/DDBJ whole genome shotgun (WGS) entry which is preliminary data.</text>
</comment>
<dbReference type="PANTHER" id="PTHR43272">
    <property type="entry name" value="LONG-CHAIN-FATTY-ACID--COA LIGASE"/>
    <property type="match status" value="1"/>
</dbReference>
<feature type="domain" description="AMP-binding enzyme C-terminal" evidence="4">
    <location>
        <begin position="549"/>
        <end position="624"/>
    </location>
</feature>
<dbReference type="EMBL" id="JADCUA010000002">
    <property type="protein sequence ID" value="KAH9842827.1"/>
    <property type="molecule type" value="Genomic_DNA"/>
</dbReference>
<dbReference type="Pfam" id="PF13193">
    <property type="entry name" value="AMP-binding_C"/>
    <property type="match status" value="1"/>
</dbReference>
<keyword evidence="6" id="KW-1185">Reference proteome</keyword>
<sequence length="685" mass="74879">MPEYNIPIPFPANPDYSRQAVEVPGTRKPGQTGHYRSTAYPFMTLESPGTLTTCWEIFEEGLHRSKGGPLFGRRPLVSTSPLKFADHYEWDSWHRIDERRRAIGSALCNLFRKGVLGGGQLETVGIWSKNSPEWQLVDTALHAYAKVGVALYDTLGKDSVEHSINHAETTVVFATSDHAQFLLQLGPSVPKLKIVVIMDDIPIESKNILVAWGKDKGIQVLGLLDLEAIGAADLVEPVRPGPGQLATICYTSGTTGNPKGALLTHGNLANAVNAQLTGYVPDGDVCAISYLPLAHIYERVMALCNIAMGGRIGYSTGDPLRLLEDMQILKPTFVAAVPRVLNRVYQAAMANASAPGLKGMLFRRATEVKLQQLHATGQRTHALYDRLVFSKVAAVFGGRVQLMSCGSAPISAAAMDFLRMGMGCDLLEGYGMTENGGTCTHVWPNDPSSAGTVGPPCANTEIKLIDVPSMSYFAEDKPFPRGEICFRGDHSFQGYYKDEKNTKSTIDADGWIHTGDVGLIDERGRLKIIDRVKNIMKLAQGEYVALENIENVYSSCPLVAQVFVYGDSLQSYILAVVVPDPVLLSQLLSKLGKNVSSDNVAGLQESLSDPKVNVAILSELTKTAQENKLKGFEMVKRIHLTMEPFTVENGCLTPTFKIKRKETYEKFKKELDALYALPLSVSSRL</sequence>